<dbReference type="OrthoDB" id="196393at2759"/>
<evidence type="ECO:0000313" key="2">
    <source>
        <dbReference type="EMBL" id="VDK78441.1"/>
    </source>
</evidence>
<reference evidence="2 3" key="1">
    <citation type="submission" date="2018-11" db="EMBL/GenBank/DDBJ databases">
        <authorList>
            <consortium name="Pathogen Informatics"/>
        </authorList>
    </citation>
    <scope>NUCLEOTIDE SEQUENCE [LARGE SCALE GENOMIC DNA]</scope>
</reference>
<gene>
    <name evidence="2" type="ORF">DILT_LOCUS2944</name>
</gene>
<accession>A0A3P6UM93</accession>
<evidence type="ECO:0000313" key="3">
    <source>
        <dbReference type="Proteomes" id="UP000281553"/>
    </source>
</evidence>
<proteinExistence type="inferred from homology"/>
<dbReference type="PANTHER" id="PTHR31214">
    <property type="entry name" value="PROTEIN FAM221A-RELATED"/>
    <property type="match status" value="1"/>
</dbReference>
<dbReference type="Proteomes" id="UP000281553">
    <property type="component" value="Unassembled WGS sequence"/>
</dbReference>
<dbReference type="InterPro" id="IPR026755">
    <property type="entry name" value="Fam221a/b"/>
</dbReference>
<evidence type="ECO:0000256" key="1">
    <source>
        <dbReference type="ARBA" id="ARBA00011026"/>
    </source>
</evidence>
<comment type="similarity">
    <text evidence="1">Belongs to the FAM221 family.</text>
</comment>
<sequence length="168" mass="19040">MLILGIYVSLRPNRPPYTDQDCIRVNSSGRCFCSHLLNEHTSFTKNRMVPCTQCSCKHTHEDHECYPSPYRCRAKGCGCSAFNSASVCAACDMHWQDHDTIFETEQERKQAGRQIREDWLPFSELPALRDIAVTGVDNPNVETLADALPPAMREKMAQSKDRPALPPR</sequence>
<organism evidence="2 3">
    <name type="scientific">Dibothriocephalus latus</name>
    <name type="common">Fish tapeworm</name>
    <name type="synonym">Diphyllobothrium latum</name>
    <dbReference type="NCBI Taxonomy" id="60516"/>
    <lineage>
        <taxon>Eukaryota</taxon>
        <taxon>Metazoa</taxon>
        <taxon>Spiralia</taxon>
        <taxon>Lophotrochozoa</taxon>
        <taxon>Platyhelminthes</taxon>
        <taxon>Cestoda</taxon>
        <taxon>Eucestoda</taxon>
        <taxon>Diphyllobothriidea</taxon>
        <taxon>Diphyllobothriidae</taxon>
        <taxon>Dibothriocephalus</taxon>
    </lineage>
</organism>
<dbReference type="AlphaFoldDB" id="A0A3P6UM93"/>
<name>A0A3P6UM93_DIBLA</name>
<dbReference type="PANTHER" id="PTHR31214:SF3">
    <property type="entry name" value="PROTEIN FAM221B"/>
    <property type="match status" value="1"/>
</dbReference>
<dbReference type="EMBL" id="UYRU01042871">
    <property type="protein sequence ID" value="VDK78441.1"/>
    <property type="molecule type" value="Genomic_DNA"/>
</dbReference>
<protein>
    <submittedName>
        <fullName evidence="2">Uncharacterized protein</fullName>
    </submittedName>
</protein>
<dbReference type="Pfam" id="PF14753">
    <property type="entry name" value="FAM221"/>
    <property type="match status" value="1"/>
</dbReference>
<keyword evidence="3" id="KW-1185">Reference proteome</keyword>